<gene>
    <name evidence="3" type="ORF">H9843_03325</name>
</gene>
<sequence>MNKWIDKKRKKLIVNTSKVKQRFGIRKLTTGVTSVLLGAFLIWGGSHCSSSRRYAYK</sequence>
<reference evidence="3" key="1">
    <citation type="journal article" date="2021" name="PeerJ">
        <title>Extensive microbial diversity within the chicken gut microbiome revealed by metagenomics and culture.</title>
        <authorList>
            <person name="Gilroy R."/>
            <person name="Ravi A."/>
            <person name="Getino M."/>
            <person name="Pursley I."/>
            <person name="Horton D.L."/>
            <person name="Alikhan N.F."/>
            <person name="Baker D."/>
            <person name="Gharbi K."/>
            <person name="Hall N."/>
            <person name="Watson M."/>
            <person name="Adriaenssens E.M."/>
            <person name="Foster-Nyarko E."/>
            <person name="Jarju S."/>
            <person name="Secka A."/>
            <person name="Antonio M."/>
            <person name="Oren A."/>
            <person name="Chaudhuri R.R."/>
            <person name="La Ragione R."/>
            <person name="Hildebrand F."/>
            <person name="Pallen M.J."/>
        </authorList>
    </citation>
    <scope>NUCLEOTIDE SEQUENCE</scope>
    <source>
        <strain evidence="3">876</strain>
    </source>
</reference>
<organism evidence="3 4">
    <name type="scientific">Candidatus Limosilactobacillus merdavium</name>
    <dbReference type="NCBI Taxonomy" id="2838651"/>
    <lineage>
        <taxon>Bacteria</taxon>
        <taxon>Bacillati</taxon>
        <taxon>Bacillota</taxon>
        <taxon>Bacilli</taxon>
        <taxon>Lactobacillales</taxon>
        <taxon>Lactobacillaceae</taxon>
        <taxon>Limosilactobacillus</taxon>
    </lineage>
</organism>
<evidence type="ECO:0000313" key="3">
    <source>
        <dbReference type="EMBL" id="MBU3829910.1"/>
    </source>
</evidence>
<dbReference type="InterPro" id="IPR005877">
    <property type="entry name" value="YSIRK_signal_dom"/>
</dbReference>
<name>A0A9E2NV63_9LACO</name>
<dbReference type="EMBL" id="JAHLFK010000030">
    <property type="protein sequence ID" value="MBU3829910.1"/>
    <property type="molecule type" value="Genomic_DNA"/>
</dbReference>
<keyword evidence="1" id="KW-0732">Signal</keyword>
<accession>A0A9E2NV63</accession>
<dbReference type="NCBIfam" id="TIGR01168">
    <property type="entry name" value="YSIRK_signal"/>
    <property type="match status" value="1"/>
</dbReference>
<reference evidence="3" key="2">
    <citation type="submission" date="2021-04" db="EMBL/GenBank/DDBJ databases">
        <authorList>
            <person name="Gilroy R."/>
        </authorList>
    </citation>
    <scope>NUCLEOTIDE SEQUENCE</scope>
    <source>
        <strain evidence="3">876</strain>
    </source>
</reference>
<dbReference type="Pfam" id="PF04650">
    <property type="entry name" value="YSIRK_signal"/>
    <property type="match status" value="1"/>
</dbReference>
<comment type="caution">
    <text evidence="3">The sequence shown here is derived from an EMBL/GenBank/DDBJ whole genome shotgun (WGS) entry which is preliminary data.</text>
</comment>
<evidence type="ECO:0000313" key="4">
    <source>
        <dbReference type="Proteomes" id="UP000824180"/>
    </source>
</evidence>
<proteinExistence type="predicted"/>
<protein>
    <submittedName>
        <fullName evidence="3">YSIRK-type signal peptide-containing protein</fullName>
    </submittedName>
</protein>
<evidence type="ECO:0000256" key="1">
    <source>
        <dbReference type="ARBA" id="ARBA00022729"/>
    </source>
</evidence>
<evidence type="ECO:0000259" key="2">
    <source>
        <dbReference type="Pfam" id="PF04650"/>
    </source>
</evidence>
<feature type="domain" description="YSIRK Gram-positive signal peptide" evidence="2">
    <location>
        <begin position="20"/>
        <end position="42"/>
    </location>
</feature>
<dbReference type="Proteomes" id="UP000824180">
    <property type="component" value="Unassembled WGS sequence"/>
</dbReference>
<dbReference type="AlphaFoldDB" id="A0A9E2NV63"/>